<dbReference type="Gene3D" id="3.40.50.2000">
    <property type="entry name" value="Glycogen Phosphorylase B"/>
    <property type="match status" value="2"/>
</dbReference>
<protein>
    <recommendedName>
        <fullName evidence="6">Mogroside I-E synthase</fullName>
        <ecNumber evidence="5">2.4.1.350</ecNumber>
    </recommendedName>
</protein>
<evidence type="ECO:0000256" key="2">
    <source>
        <dbReference type="ARBA" id="ARBA00009995"/>
    </source>
</evidence>
<comment type="pathway">
    <text evidence="1">Secondary metabolite biosynthesis; terpenoid biosynthesis.</text>
</comment>
<dbReference type="KEGG" id="cmo:103491295"/>
<dbReference type="GO" id="GO:0080044">
    <property type="term" value="F:quercetin 7-O-glucosyltransferase activity"/>
    <property type="evidence" value="ECO:0007669"/>
    <property type="project" value="TreeGrafter"/>
</dbReference>
<evidence type="ECO:0000256" key="6">
    <source>
        <dbReference type="ARBA" id="ARBA00074737"/>
    </source>
</evidence>
<dbReference type="Pfam" id="PF00201">
    <property type="entry name" value="UDPGT"/>
    <property type="match status" value="1"/>
</dbReference>
<organism evidence="7 8">
    <name type="scientific">Cucumis melo</name>
    <name type="common">Muskmelon</name>
    <dbReference type="NCBI Taxonomy" id="3656"/>
    <lineage>
        <taxon>Eukaryota</taxon>
        <taxon>Viridiplantae</taxon>
        <taxon>Streptophyta</taxon>
        <taxon>Embryophyta</taxon>
        <taxon>Tracheophyta</taxon>
        <taxon>Spermatophyta</taxon>
        <taxon>Magnoliopsida</taxon>
        <taxon>eudicotyledons</taxon>
        <taxon>Gunneridae</taxon>
        <taxon>Pentapetalae</taxon>
        <taxon>rosids</taxon>
        <taxon>fabids</taxon>
        <taxon>Cucurbitales</taxon>
        <taxon>Cucurbitaceae</taxon>
        <taxon>Benincaseae</taxon>
        <taxon>Cucumis</taxon>
    </lineage>
</organism>
<keyword evidence="3" id="KW-0808">Transferase</keyword>
<dbReference type="PANTHER" id="PTHR11926">
    <property type="entry name" value="GLUCOSYL/GLUCURONOSYL TRANSFERASES"/>
    <property type="match status" value="1"/>
</dbReference>
<dbReference type="RefSeq" id="XP_008449397.1">
    <property type="nucleotide sequence ID" value="XM_008451175.2"/>
</dbReference>
<dbReference type="CDD" id="cd03784">
    <property type="entry name" value="GT1_Gtf-like"/>
    <property type="match status" value="1"/>
</dbReference>
<keyword evidence="7" id="KW-1185">Reference proteome</keyword>
<dbReference type="EC" id="2.4.1.350" evidence="5"/>
<gene>
    <name evidence="8" type="primary">LOC103491295</name>
</gene>
<dbReference type="GeneID" id="103491295"/>
<dbReference type="Proteomes" id="UP001652600">
    <property type="component" value="Chromosome 5"/>
</dbReference>
<sequence length="489" mass="55859">MGRSVEEERKDLSKLEEDEEVEVIVIPCPAQGHINPLLQFAKHLLAHHPSLKITLPLILTNNSSNNNHSTVTQYQTLTPSLTIHHIPLLPYQGLDHPESKRAFWERRQASIRSHLTHLLTSNPNIACVVYDAFMPWVLDILKQFGVSSAAFFTQSCAVNAIYYNVYKGWLSVPLEKQRSISLDGLPPLCPSDFPSFVSYPIKYPDILKLLTTDQFTRLDEADWIFTNTFDSLEPQEVKWMEGEFAIMKNIGPMVPSMYLDGRLENDKDYGVSMFESNNNKDSTMKWLDSKHNKSVIYVSFGSAAELEKEQMEELACALKLTNKYFLWVVRESEIHKLPHNFVEDHEDTAGDQKGLVVNWCSQLQVLAHKSIGCFVTHCGWNSTLEALSLGLSLVTMAQWSDQPTNAKYVEDVWKIGKRVRLMEEDNGICRREEIELCVNEVMDEEGEVSEEIRKNLRKWRELAKEAMADGGTSHANIIHFVQQLSNKTN</sequence>
<comment type="similarity">
    <text evidence="2">Belongs to the UDP-glycosyltransferase family.</text>
</comment>
<evidence type="ECO:0000256" key="4">
    <source>
        <dbReference type="ARBA" id="ARBA00050692"/>
    </source>
</evidence>
<dbReference type="AlphaFoldDB" id="A0A1S3BLY2"/>
<dbReference type="OrthoDB" id="5835829at2759"/>
<dbReference type="PANTHER" id="PTHR11926:SF1560">
    <property type="entry name" value="UDP-GLYCOSYLTRANSFERASE 74E1-RELATED"/>
    <property type="match status" value="1"/>
</dbReference>
<dbReference type="InterPro" id="IPR002213">
    <property type="entry name" value="UDP_glucos_trans"/>
</dbReference>
<evidence type="ECO:0000256" key="1">
    <source>
        <dbReference type="ARBA" id="ARBA00004721"/>
    </source>
</evidence>
<proteinExistence type="inferred from homology"/>
<accession>A0A1S3BLY2</accession>
<dbReference type="SUPFAM" id="SSF53756">
    <property type="entry name" value="UDP-Glycosyltransferase/glycogen phosphorylase"/>
    <property type="match status" value="1"/>
</dbReference>
<evidence type="ECO:0000313" key="7">
    <source>
        <dbReference type="Proteomes" id="UP001652600"/>
    </source>
</evidence>
<evidence type="ECO:0000313" key="8">
    <source>
        <dbReference type="RefSeq" id="XP_008449397.1"/>
    </source>
</evidence>
<evidence type="ECO:0000256" key="3">
    <source>
        <dbReference type="ARBA" id="ARBA00022679"/>
    </source>
</evidence>
<dbReference type="SMR" id="A0A1S3BLY2"/>
<comment type="catalytic activity">
    <reaction evidence="4">
        <text>mogrol + UDP-alpha-D-glucose = mogroside IE + UDP + H(+)</text>
        <dbReference type="Rhea" id="RHEA:52044"/>
        <dbReference type="ChEBI" id="CHEBI:15378"/>
        <dbReference type="ChEBI" id="CHEBI:58223"/>
        <dbReference type="ChEBI" id="CHEBI:58885"/>
        <dbReference type="ChEBI" id="CHEBI:138974"/>
        <dbReference type="ChEBI" id="CHEBI:138975"/>
        <dbReference type="EC" id="2.4.1.350"/>
    </reaction>
    <physiologicalReaction direction="left-to-right" evidence="4">
        <dbReference type="Rhea" id="RHEA:52045"/>
    </physiologicalReaction>
</comment>
<dbReference type="eggNOG" id="KOG1192">
    <property type="taxonomic scope" value="Eukaryota"/>
</dbReference>
<dbReference type="InParanoid" id="A0A1S3BLY2"/>
<reference evidence="8" key="1">
    <citation type="submission" date="2025-08" db="UniProtKB">
        <authorList>
            <consortium name="RefSeq"/>
        </authorList>
    </citation>
    <scope>IDENTIFICATION</scope>
    <source>
        <tissue evidence="8">Stem</tissue>
    </source>
</reference>
<name>A0A1S3BLY2_CUCME</name>
<dbReference type="FunFam" id="3.40.50.2000:FF:000019">
    <property type="entry name" value="Glycosyltransferase"/>
    <property type="match status" value="1"/>
</dbReference>
<evidence type="ECO:0000256" key="5">
    <source>
        <dbReference type="ARBA" id="ARBA00066953"/>
    </source>
</evidence>
<dbReference type="GO" id="GO:0080043">
    <property type="term" value="F:quercetin 3-O-glucosyltransferase activity"/>
    <property type="evidence" value="ECO:0007669"/>
    <property type="project" value="TreeGrafter"/>
</dbReference>